<feature type="compositionally biased region" description="Basic and acidic residues" evidence="2">
    <location>
        <begin position="276"/>
        <end position="293"/>
    </location>
</feature>
<evidence type="ECO:0000313" key="3">
    <source>
        <dbReference type="EMBL" id="TKX25076.1"/>
    </source>
</evidence>
<gene>
    <name evidence="3" type="ORF">C1H76_2662</name>
</gene>
<feature type="compositionally biased region" description="Polar residues" evidence="2">
    <location>
        <begin position="258"/>
        <end position="275"/>
    </location>
</feature>
<feature type="coiled-coil region" evidence="1">
    <location>
        <begin position="693"/>
        <end position="734"/>
    </location>
</feature>
<feature type="coiled-coil region" evidence="1">
    <location>
        <begin position="611"/>
        <end position="645"/>
    </location>
</feature>
<sequence>MARGSHSLLAYHRILASEEPKQHLNQDLANLPAEQALHCFQEAFKSIGNAFDRRGRRLAEIDVDIYTAARERGLLEELEQNGVLNQQLLTSLERAEVDTGPQAESNSIGITPARKSPERSKLSYNRKDRLFQRIINQETWSTFPDNIPQRLRPKGRCKGGTTTLSKHLLQLYWSLAQVWNTDETVAELYLCTEHGKKPLTLARLREVAAKAADSSLLLEDFHAEINIPAQESVENHPEKRASAHNEPDQPGDEGRPTSRINRTTQARQQACTVSTDSRHCPESPDSRELEEYHPVASSPSSLVSHCTNITAPRDQSPQSQPSTPQRPFSQDQPSASDDLDFTLPSPERGRAEPSATRPPTSPSGIFVSPDEHLLSGLSQLRPVSLYSEYSELPVPRASSCDMERLRLSYAPSNDTANSGIHREGQSAAHKRTDSRELRTASSHETETCSIESASRKRALSPGSLELRRVKRAMTELVQEEGFQQILRSAVKGLMPGTHDGTVGVGAKARVIFSEQQHEGRNRLVTPVSLDHMTSLLTHNAWRSPPSRAHATIEQDIATSPGLKKRSTPQGRPCRSDTSAFDDGCFEPSAAMASLEVTAAQLATLLDDIATKHASAVDARDLEARKRELEARIVSATTAKHRAEKRRAGATEVLRPLLAMSGQGQEETKDPELEDADEDEDGIKTDTAKYGRIIDECNDKIHMLQKQVEGFSKQLDDLEAEQEELEQLSRRFTACCLKVTQLGAVAQNHLEYRGR</sequence>
<organism evidence="3 4">
    <name type="scientific">Elsinoe australis</name>
    <dbReference type="NCBI Taxonomy" id="40998"/>
    <lineage>
        <taxon>Eukaryota</taxon>
        <taxon>Fungi</taxon>
        <taxon>Dikarya</taxon>
        <taxon>Ascomycota</taxon>
        <taxon>Pezizomycotina</taxon>
        <taxon>Dothideomycetes</taxon>
        <taxon>Dothideomycetidae</taxon>
        <taxon>Myriangiales</taxon>
        <taxon>Elsinoaceae</taxon>
        <taxon>Elsinoe</taxon>
    </lineage>
</organism>
<reference evidence="3 4" key="1">
    <citation type="submission" date="2018-02" db="EMBL/GenBank/DDBJ databases">
        <title>Draft genome sequences of Elsinoe sp., causing black scab on jojoba.</title>
        <authorList>
            <person name="Stodart B."/>
            <person name="Jeffress S."/>
            <person name="Ash G."/>
            <person name="Arun Chinnappa K."/>
        </authorList>
    </citation>
    <scope>NUCLEOTIDE SEQUENCE [LARGE SCALE GENOMIC DNA]</scope>
    <source>
        <strain evidence="3 4">Hillstone_2</strain>
    </source>
</reference>
<feature type="region of interest" description="Disordered" evidence="2">
    <location>
        <begin position="660"/>
        <end position="679"/>
    </location>
</feature>
<evidence type="ECO:0000256" key="2">
    <source>
        <dbReference type="SAM" id="MobiDB-lite"/>
    </source>
</evidence>
<dbReference type="AlphaFoldDB" id="A0A4U7B8E4"/>
<name>A0A4U7B8E4_9PEZI</name>
<feature type="region of interest" description="Disordered" evidence="2">
    <location>
        <begin position="553"/>
        <end position="579"/>
    </location>
</feature>
<feature type="region of interest" description="Disordered" evidence="2">
    <location>
        <begin position="228"/>
        <end position="369"/>
    </location>
</feature>
<comment type="caution">
    <text evidence="3">The sequence shown here is derived from an EMBL/GenBank/DDBJ whole genome shotgun (WGS) entry which is preliminary data.</text>
</comment>
<feature type="compositionally biased region" description="Low complexity" evidence="2">
    <location>
        <begin position="315"/>
        <end position="330"/>
    </location>
</feature>
<feature type="region of interest" description="Disordered" evidence="2">
    <location>
        <begin position="411"/>
        <end position="454"/>
    </location>
</feature>
<keyword evidence="1" id="KW-0175">Coiled coil</keyword>
<evidence type="ECO:0000256" key="1">
    <source>
        <dbReference type="SAM" id="Coils"/>
    </source>
</evidence>
<dbReference type="EMBL" id="PTQR01000032">
    <property type="protein sequence ID" value="TKX25076.1"/>
    <property type="molecule type" value="Genomic_DNA"/>
</dbReference>
<proteinExistence type="predicted"/>
<feature type="compositionally biased region" description="Basic and acidic residues" evidence="2">
    <location>
        <begin position="233"/>
        <end position="256"/>
    </location>
</feature>
<protein>
    <submittedName>
        <fullName evidence="3">Uncharacterized protein</fullName>
    </submittedName>
</protein>
<accession>A0A4U7B8E4</accession>
<feature type="region of interest" description="Disordered" evidence="2">
    <location>
        <begin position="96"/>
        <end position="122"/>
    </location>
</feature>
<evidence type="ECO:0000313" key="4">
    <source>
        <dbReference type="Proteomes" id="UP000308133"/>
    </source>
</evidence>
<feature type="compositionally biased region" description="Basic and acidic residues" evidence="2">
    <location>
        <begin position="420"/>
        <end position="446"/>
    </location>
</feature>
<dbReference type="Proteomes" id="UP000308133">
    <property type="component" value="Unassembled WGS sequence"/>
</dbReference>
<feature type="compositionally biased region" description="Polar residues" evidence="2">
    <location>
        <begin position="297"/>
        <end position="310"/>
    </location>
</feature>